<evidence type="ECO:0000313" key="5">
    <source>
        <dbReference type="Proteomes" id="UP000053317"/>
    </source>
</evidence>
<feature type="region of interest" description="Disordered" evidence="1">
    <location>
        <begin position="716"/>
        <end position="752"/>
    </location>
</feature>
<name>A0A0G2HKM1_PHACM</name>
<dbReference type="Pfam" id="PF03572">
    <property type="entry name" value="Peptidase_S41"/>
    <property type="match status" value="1"/>
</dbReference>
<protein>
    <submittedName>
        <fullName evidence="4">Putative peptidase s41 family protein</fullName>
    </submittedName>
</protein>
<comment type="caution">
    <text evidence="4">The sequence shown here is derived from an EMBL/GenBank/DDBJ whole genome shotgun (WGS) entry which is preliminary data.</text>
</comment>
<dbReference type="GO" id="GO:0008236">
    <property type="term" value="F:serine-type peptidase activity"/>
    <property type="evidence" value="ECO:0007669"/>
    <property type="project" value="InterPro"/>
</dbReference>
<dbReference type="InterPro" id="IPR056186">
    <property type="entry name" value="PDZ_CPAF-rel"/>
</dbReference>
<evidence type="ECO:0000313" key="4">
    <source>
        <dbReference type="EMBL" id="KKY28855.1"/>
    </source>
</evidence>
<dbReference type="Pfam" id="PF23658">
    <property type="entry name" value="PDZ_CPAF_rel"/>
    <property type="match status" value="1"/>
</dbReference>
<dbReference type="GO" id="GO:0006508">
    <property type="term" value="P:proteolysis"/>
    <property type="evidence" value="ECO:0007669"/>
    <property type="project" value="InterPro"/>
</dbReference>
<feature type="compositionally biased region" description="Polar residues" evidence="1">
    <location>
        <begin position="716"/>
        <end position="728"/>
    </location>
</feature>
<dbReference type="Gene3D" id="3.90.226.10">
    <property type="entry name" value="2-enoyl-CoA Hydratase, Chain A, domain 1"/>
    <property type="match status" value="1"/>
</dbReference>
<dbReference type="AlphaFoldDB" id="A0A0G2HKM1"/>
<dbReference type="PANTHER" id="PTHR37049">
    <property type="entry name" value="PEPTIDASE S41 FAMILY PROTEIN"/>
    <property type="match status" value="1"/>
</dbReference>
<feature type="domain" description="Tail specific protease" evidence="2">
    <location>
        <begin position="343"/>
        <end position="403"/>
    </location>
</feature>
<reference evidence="4 5" key="2">
    <citation type="submission" date="2015-05" db="EMBL/GenBank/DDBJ databases">
        <authorList>
            <person name="Morales-Cruz A."/>
            <person name="Amrine K.C."/>
            <person name="Cantu D."/>
        </authorList>
    </citation>
    <scope>NUCLEOTIDE SEQUENCE [LARGE SCALE GENOMIC DNA]</scope>
    <source>
        <strain evidence="4">UCRPC4</strain>
    </source>
</reference>
<gene>
    <name evidence="4" type="ORF">UCRPC4_g00364</name>
</gene>
<organism evidence="4 5">
    <name type="scientific">Phaeomoniella chlamydospora</name>
    <name type="common">Phaeoacremonium chlamydosporum</name>
    <dbReference type="NCBI Taxonomy" id="158046"/>
    <lineage>
        <taxon>Eukaryota</taxon>
        <taxon>Fungi</taxon>
        <taxon>Dikarya</taxon>
        <taxon>Ascomycota</taxon>
        <taxon>Pezizomycotina</taxon>
        <taxon>Eurotiomycetes</taxon>
        <taxon>Chaetothyriomycetidae</taxon>
        <taxon>Phaeomoniellales</taxon>
        <taxon>Phaeomoniellaceae</taxon>
        <taxon>Phaeomoniella</taxon>
    </lineage>
</organism>
<dbReference type="InterPro" id="IPR005151">
    <property type="entry name" value="Tail-specific_protease"/>
</dbReference>
<evidence type="ECO:0000259" key="3">
    <source>
        <dbReference type="Pfam" id="PF23658"/>
    </source>
</evidence>
<dbReference type="InterPro" id="IPR052766">
    <property type="entry name" value="S41A_metabolite_peptidase"/>
</dbReference>
<evidence type="ECO:0000259" key="2">
    <source>
        <dbReference type="Pfam" id="PF03572"/>
    </source>
</evidence>
<reference evidence="4 5" key="1">
    <citation type="submission" date="2015-05" db="EMBL/GenBank/DDBJ databases">
        <title>Distinctive expansion of gene families associated with plant cell wall degradation and secondary metabolism in the genomes of grapevine trunk pathogens.</title>
        <authorList>
            <person name="Lawrence D.P."/>
            <person name="Travadon R."/>
            <person name="Rolshausen P.E."/>
            <person name="Baumgartner K."/>
        </authorList>
    </citation>
    <scope>NUCLEOTIDE SEQUENCE [LARGE SCALE GENOMIC DNA]</scope>
    <source>
        <strain evidence="4">UCRPC4</strain>
    </source>
</reference>
<feature type="domain" description="CPAF-like PDZ" evidence="3">
    <location>
        <begin position="149"/>
        <end position="271"/>
    </location>
</feature>
<proteinExistence type="predicted"/>
<feature type="compositionally biased region" description="Low complexity" evidence="1">
    <location>
        <begin position="732"/>
        <end position="752"/>
    </location>
</feature>
<dbReference type="OrthoDB" id="27214at2759"/>
<keyword evidence="5" id="KW-1185">Reference proteome</keyword>
<dbReference type="SUPFAM" id="SSF52096">
    <property type="entry name" value="ClpP/crotonase"/>
    <property type="match status" value="1"/>
</dbReference>
<dbReference type="PANTHER" id="PTHR37049:SF4">
    <property type="entry name" value="RHODANESE DOMAIN-CONTAINING PROTEIN"/>
    <property type="match status" value="1"/>
</dbReference>
<evidence type="ECO:0000256" key="1">
    <source>
        <dbReference type="SAM" id="MobiDB-lite"/>
    </source>
</evidence>
<dbReference type="EMBL" id="LCWF01000008">
    <property type="protein sequence ID" value="KKY28855.1"/>
    <property type="molecule type" value="Genomic_DNA"/>
</dbReference>
<accession>A0A0G2HKM1</accession>
<sequence>MIVPQLELQPAFSRTDAVTHSIYANFAQGVALGSIEQAYGSGVRSLTKRLLPETSVNLVQEDALSLLDGLSVWWEFQSTQAYLKDPPSSYPVDGVDLMGGLQQIRQNVTNGQITKEWDFQVEIQTLIWKASDGHFAFFMDLLNVLDFGFQDASPLVSISEDGVSLPKIFQYFDLVNWTSSATWQPSDVATVNGQNVTDYIDSFGMYAGYADPDARWNAQFYEVARNNSMGSLGVYIDGSGGLYRGESLMVTFTNGSNITYEGIAASAKDFTGVDSGDAFYSAFCSPVAAATTTGSAQSTAASSSATATATSEATPREHFPEADFLTEDGSVAGYFLNGSYSDTAVLSILGFSENAPQDAQSVVQDFLEACRKQNKTKLIIDLQSNPGGNVYLGYDIFKQLFPTLSPYALDNMRANSMLDILGTSISKVTNNLRKTENPLNYTTLEENGGFSIFDAASYTDPYTMAPFADWATLYGPYHFYNDNFTNLILFNVTDPGADIASDGLVVSGYGNRSDLAPQAFESENMVLLYDSMCDSTCTTFSNLMKWQGKVRSVVAGGRPQTGQMQGVAGVRGAQVYPLASVMQYVDQVWSDASKSQRKKWEKTNFGTLYELGQYVIDRTVDPSTSGYASVNLRNTIIEEEGTFTPWQFQYHAADCRFWWTYDMIFNMTAIWKKAAELTWGYTHENGTVVTGNFSQGCIAGSTGQSSSLTGNATLYDNGTERNITSTPGTEPGSLSSDKQSSSSGGGSDSESAASGIQMKMGWVVICVGLSALLMS</sequence>
<dbReference type="Proteomes" id="UP000053317">
    <property type="component" value="Unassembled WGS sequence"/>
</dbReference>
<dbReference type="InterPro" id="IPR029045">
    <property type="entry name" value="ClpP/crotonase-like_dom_sf"/>
</dbReference>